<dbReference type="InterPro" id="IPR009057">
    <property type="entry name" value="Homeodomain-like_sf"/>
</dbReference>
<dbReference type="InterPro" id="IPR001005">
    <property type="entry name" value="SANT/Myb"/>
</dbReference>
<protein>
    <recommendedName>
        <fullName evidence="5">Myb-like domain-containing protein</fullName>
    </recommendedName>
</protein>
<comment type="caution">
    <text evidence="3">The sequence shown here is derived from an EMBL/GenBank/DDBJ whole genome shotgun (WGS) entry which is preliminary data.</text>
</comment>
<gene>
    <name evidence="3" type="ORF">LSTR_LSTR009652</name>
</gene>
<evidence type="ECO:0008006" key="5">
    <source>
        <dbReference type="Google" id="ProtNLM"/>
    </source>
</evidence>
<dbReference type="InParanoid" id="A0A482WPW4"/>
<keyword evidence="4" id="KW-1185">Reference proteome</keyword>
<dbReference type="Gene3D" id="1.10.10.60">
    <property type="entry name" value="Homeodomain-like"/>
    <property type="match status" value="1"/>
</dbReference>
<proteinExistence type="predicted"/>
<dbReference type="EMBL" id="QKKF02029694">
    <property type="protein sequence ID" value="RZF35060.1"/>
    <property type="molecule type" value="Genomic_DNA"/>
</dbReference>
<feature type="compositionally biased region" description="Polar residues" evidence="2">
    <location>
        <begin position="1"/>
        <end position="21"/>
    </location>
</feature>
<dbReference type="SUPFAM" id="SSF46689">
    <property type="entry name" value="Homeodomain-like"/>
    <property type="match status" value="1"/>
</dbReference>
<feature type="region of interest" description="Disordered" evidence="2">
    <location>
        <begin position="1"/>
        <end position="57"/>
    </location>
</feature>
<evidence type="ECO:0000313" key="3">
    <source>
        <dbReference type="EMBL" id="RZF35060.1"/>
    </source>
</evidence>
<dbReference type="AlphaFoldDB" id="A0A482WPW4"/>
<dbReference type="OrthoDB" id="8186615at2759"/>
<feature type="compositionally biased region" description="Polar residues" evidence="2">
    <location>
        <begin position="36"/>
        <end position="51"/>
    </location>
</feature>
<dbReference type="CDD" id="cd00167">
    <property type="entry name" value="SANT"/>
    <property type="match status" value="1"/>
</dbReference>
<dbReference type="SMR" id="A0A482WPW4"/>
<dbReference type="Proteomes" id="UP000291343">
    <property type="component" value="Unassembled WGS sequence"/>
</dbReference>
<name>A0A482WPW4_LAOST</name>
<sequence>MNSIYLTEKYNNVSEPSTNTAPALRRRRKARKQPVAETNTAAALRSTTGTETMPKPNSYRRWSEYEQYLLLEGLETYGPRELESITEVVGTRSRDEVKCAIKYWKAQSALHSMTITFNINRKDFNKKTGKGRMRNFKAVDGVELWIEVMLKRLGKTGGKEAFLAVADMVKMIAGFEALPTVEEADGIDFRELYLWLAETLGGQPIRSLTLATSAFLTQCTRNLSKQAADNQWPRTKAALSRIVDNVWCPQNVRSYSKRPPDPSKQPFVDNCMLGLLVTPGINSVGLDKERLLFHQTTCS</sequence>
<evidence type="ECO:0000256" key="1">
    <source>
        <dbReference type="ARBA" id="ARBA00004123"/>
    </source>
</evidence>
<comment type="subcellular location">
    <subcellularLocation>
        <location evidence="1">Nucleus</location>
    </subcellularLocation>
</comment>
<dbReference type="GO" id="GO:0005634">
    <property type="term" value="C:nucleus"/>
    <property type="evidence" value="ECO:0007669"/>
    <property type="project" value="UniProtKB-SubCell"/>
</dbReference>
<evidence type="ECO:0000313" key="4">
    <source>
        <dbReference type="Proteomes" id="UP000291343"/>
    </source>
</evidence>
<accession>A0A482WPW4</accession>
<evidence type="ECO:0000256" key="2">
    <source>
        <dbReference type="SAM" id="MobiDB-lite"/>
    </source>
</evidence>
<organism evidence="3 4">
    <name type="scientific">Laodelphax striatellus</name>
    <name type="common">Small brown planthopper</name>
    <name type="synonym">Delphax striatella</name>
    <dbReference type="NCBI Taxonomy" id="195883"/>
    <lineage>
        <taxon>Eukaryota</taxon>
        <taxon>Metazoa</taxon>
        <taxon>Ecdysozoa</taxon>
        <taxon>Arthropoda</taxon>
        <taxon>Hexapoda</taxon>
        <taxon>Insecta</taxon>
        <taxon>Pterygota</taxon>
        <taxon>Neoptera</taxon>
        <taxon>Paraneoptera</taxon>
        <taxon>Hemiptera</taxon>
        <taxon>Auchenorrhyncha</taxon>
        <taxon>Fulgoroidea</taxon>
        <taxon>Delphacidae</taxon>
        <taxon>Criomorphinae</taxon>
        <taxon>Laodelphax</taxon>
    </lineage>
</organism>
<reference evidence="3 4" key="1">
    <citation type="journal article" date="2017" name="Gigascience">
        <title>Genome sequence of the small brown planthopper, Laodelphax striatellus.</title>
        <authorList>
            <person name="Zhu J."/>
            <person name="Jiang F."/>
            <person name="Wang X."/>
            <person name="Yang P."/>
            <person name="Bao Y."/>
            <person name="Zhao W."/>
            <person name="Wang W."/>
            <person name="Lu H."/>
            <person name="Wang Q."/>
            <person name="Cui N."/>
            <person name="Li J."/>
            <person name="Chen X."/>
            <person name="Luo L."/>
            <person name="Yu J."/>
            <person name="Kang L."/>
            <person name="Cui F."/>
        </authorList>
    </citation>
    <scope>NUCLEOTIDE SEQUENCE [LARGE SCALE GENOMIC DNA]</scope>
    <source>
        <strain evidence="3">Lst14</strain>
    </source>
</reference>